<accession>A0A1A9WQ75</accession>
<feature type="region of interest" description="Disordered" evidence="4">
    <location>
        <begin position="812"/>
        <end position="901"/>
    </location>
</feature>
<feature type="domain" description="B-cell lymphoma 9 beta-catenin binding" evidence="5">
    <location>
        <begin position="530"/>
        <end position="563"/>
    </location>
</feature>
<feature type="compositionally biased region" description="Low complexity" evidence="4">
    <location>
        <begin position="995"/>
        <end position="1004"/>
    </location>
</feature>
<protein>
    <submittedName>
        <fullName evidence="6">BCL9 domain-containing protein</fullName>
    </submittedName>
</protein>
<feature type="compositionally biased region" description="Polar residues" evidence="4">
    <location>
        <begin position="812"/>
        <end position="843"/>
    </location>
</feature>
<keyword evidence="3" id="KW-0539">Nucleus</keyword>
<keyword evidence="7" id="KW-1185">Reference proteome</keyword>
<sequence>MLISTNTASMPPATTTTALASSAATSPSSPLITMMTTTINSSTTATSVVPVMSSSISTPLVSVGSPTVQSLNTTQAVNTKCDTTFGNETSPCNSESNNSQHTPLDEHPNIKKSNNNSNHERDSSSNISSGSLLRKGSASITSCSVHYNESSPNNSSSDHSNSSSTPQSILDNNGNDDEKKSINKEEDREKSNGSTSSSSSISSSSSNTSFSSSSSSATPGIKGIASAEEEKGVVIKKEENNMSPVGFGSIGNVNNNASLLENSGTSLSSQINESTAANNISDKMINLSNTGCGDDNDCSANNTSAGGHELLSISNANSHSLVTKANDYCSESIIINNAPTTSMSHNSIHNFNSNANTGGGSATMIGGSCLDYMQQQNHIFVFSTQLANKGAEAVLTGLCPTIIAYHCTQPATKSFLEDFFLKNSMKMTKLQRQNTLNICNMSIGGIGVGPQSWLNTLTKMPHKSEMNALTSDENDVLCWDQNRVGGIDTPSDNNSIKILENVDAGNKLGSSEVDNNVIPSLQGVKVPDENLTPQQRQHREEQLAKLKKMNQFLFPENGSNEFRADMTGSQLGKVSVDAVTGNLSANSMLAISGPAGPLGNKINSTVRNVQSNMVTHGKATNCNSDSITGLGQDVLLSTDMINTSDGAVIPGCSGSSKGQKSMHMNSHSNMDSILNSMTSNINMITNISGNSIQANPTVSMTTGNMIKKNPVPVITGSSTSNIVNNTMICSASGNDINDPNGGNMSNNSDLISSFGQTFPTVNETNKHMVSAHSEMAQPGSITQIEWSKLQQPFYEERLKGNVPDLTCNVLSTSSTRTNPASMTLNSRPNTTASCVSTNAQNNRPGPPPPYHCTQRPASVPITTQSPSSPHNPTSNLSLPSPRISGGVMGIPTNSPNMDVSASSVATTSATATCTTTGATSNSANSSLQPKINYSQEGSPSAVNQSAVAGHTTRSRNTTSSLNSNPSTPLSLSHVSPKDLDTSNINTSSADQKSTRPSPQRSRSPLLMASNTGGLVEISNMEPRFPSPGLNFTSGISGGSSNTFKNQSAVLDRQNMASQMSSHFSRRPDNMPLNPNSNRPGQSKMTNSFDPITSLAQMSQQLGVGVSMGNTPGNIGALSAGSAVNDMSPSTNMNMDGLMSSLDPSISEHCNSAGGNMGIVGNSPIPFGPTNCHMMSPMGQRLMSPKMCGNGNVATFNSINAGMRENSGAFSGMPTHRMVNHRIATNFANYSVPPNIQVKASTPNTIQYMPVRPQTNNNSNMRAPPSLDFLRYTTPQLIGTAGGLPGVGVLDNPTHLTQMNATNDINKMATSNGLGANLQQMNFFGNCSQINSAGIVEQDELQGNGGLIAPHDMNLTQHGNVLRGMRPMRQPNMAPGGGLAGPRMQLPGMSNITSAGPNTLSPFSANDPESMDISESSPAMFNNAASGTGQLQMYQQKSNKTIGLNAVNSGVNNNTLSNSSLLANDQAQSGSLQATVLIGSGPNNNILPNSLNVNGNVMSGGCSSGSINYKSFVGPTSNDLKYAQQYHTFQQQLYATSTRNQQPGNATNIMNPNNNSNASFFVNK</sequence>
<name>A0A1A9WQ75_9MUSC</name>
<comment type="subcellular location">
    <subcellularLocation>
        <location evidence="1">Nucleus</location>
    </subcellularLocation>
</comment>
<reference evidence="7" key="1">
    <citation type="submission" date="2014-03" db="EMBL/GenBank/DDBJ databases">
        <authorList>
            <person name="Aksoy S."/>
            <person name="Warren W."/>
            <person name="Wilson R.K."/>
        </authorList>
    </citation>
    <scope>NUCLEOTIDE SEQUENCE [LARGE SCALE GENOMIC DNA]</scope>
    <source>
        <strain evidence="7">IAEA</strain>
    </source>
</reference>
<dbReference type="Pfam" id="PF11502">
    <property type="entry name" value="BCL9"/>
    <property type="match status" value="1"/>
</dbReference>
<evidence type="ECO:0000313" key="7">
    <source>
        <dbReference type="Proteomes" id="UP000091820"/>
    </source>
</evidence>
<feature type="compositionally biased region" description="Low complexity" evidence="4">
    <location>
        <begin position="914"/>
        <end position="926"/>
    </location>
</feature>
<evidence type="ECO:0000259" key="5">
    <source>
        <dbReference type="Pfam" id="PF11502"/>
    </source>
</evidence>
<feature type="compositionally biased region" description="Low complexity" evidence="4">
    <location>
        <begin position="148"/>
        <end position="164"/>
    </location>
</feature>
<feature type="compositionally biased region" description="Polar residues" evidence="4">
    <location>
        <begin position="927"/>
        <end position="946"/>
    </location>
</feature>
<feature type="compositionally biased region" description="Polar residues" evidence="4">
    <location>
        <begin position="860"/>
        <end position="878"/>
    </location>
</feature>
<feature type="region of interest" description="Disordered" evidence="4">
    <location>
        <begin position="1062"/>
        <end position="1082"/>
    </location>
</feature>
<dbReference type="Proteomes" id="UP000091820">
    <property type="component" value="Unassembled WGS sequence"/>
</dbReference>
<dbReference type="GO" id="GO:0005634">
    <property type="term" value="C:nucleus"/>
    <property type="evidence" value="ECO:0007669"/>
    <property type="project" value="UniProtKB-SubCell"/>
</dbReference>
<dbReference type="InterPro" id="IPR024670">
    <property type="entry name" value="BCL9_beta-catenin-bd_dom"/>
</dbReference>
<feature type="region of interest" description="Disordered" evidence="4">
    <location>
        <begin position="87"/>
        <end position="221"/>
    </location>
</feature>
<evidence type="ECO:0000256" key="3">
    <source>
        <dbReference type="ARBA" id="ARBA00023242"/>
    </source>
</evidence>
<dbReference type="VEuPathDB" id="VectorBase:GBRI027905"/>
<reference evidence="6" key="2">
    <citation type="submission" date="2020-05" db="UniProtKB">
        <authorList>
            <consortium name="EnsemblMetazoa"/>
        </authorList>
    </citation>
    <scope>IDENTIFICATION</scope>
    <source>
        <strain evidence="6">IAEA</strain>
    </source>
</reference>
<evidence type="ECO:0000256" key="4">
    <source>
        <dbReference type="SAM" id="MobiDB-lite"/>
    </source>
</evidence>
<feature type="compositionally biased region" description="Polar residues" evidence="4">
    <location>
        <begin position="981"/>
        <end position="991"/>
    </location>
</feature>
<evidence type="ECO:0000256" key="2">
    <source>
        <dbReference type="ARBA" id="ARBA00009200"/>
    </source>
</evidence>
<evidence type="ECO:0000256" key="1">
    <source>
        <dbReference type="ARBA" id="ARBA00004123"/>
    </source>
</evidence>
<feature type="compositionally biased region" description="Polar residues" evidence="4">
    <location>
        <begin position="87"/>
        <end position="102"/>
    </location>
</feature>
<organism evidence="6 7">
    <name type="scientific">Glossina brevipalpis</name>
    <dbReference type="NCBI Taxonomy" id="37001"/>
    <lineage>
        <taxon>Eukaryota</taxon>
        <taxon>Metazoa</taxon>
        <taxon>Ecdysozoa</taxon>
        <taxon>Arthropoda</taxon>
        <taxon>Hexapoda</taxon>
        <taxon>Insecta</taxon>
        <taxon>Pterygota</taxon>
        <taxon>Neoptera</taxon>
        <taxon>Endopterygota</taxon>
        <taxon>Diptera</taxon>
        <taxon>Brachycera</taxon>
        <taxon>Muscomorpha</taxon>
        <taxon>Hippoboscoidea</taxon>
        <taxon>Glossinidae</taxon>
        <taxon>Glossina</taxon>
    </lineage>
</organism>
<dbReference type="STRING" id="37001.A0A1A9WQ75"/>
<feature type="compositionally biased region" description="Polar residues" evidence="4">
    <location>
        <begin position="1072"/>
        <end position="1082"/>
    </location>
</feature>
<proteinExistence type="inferred from homology"/>
<feature type="compositionally biased region" description="Basic and acidic residues" evidence="4">
    <location>
        <begin position="176"/>
        <end position="191"/>
    </location>
</feature>
<dbReference type="EnsemblMetazoa" id="GBRI027905-RA">
    <property type="protein sequence ID" value="GBRI027905-PA"/>
    <property type="gene ID" value="GBRI027905"/>
</dbReference>
<evidence type="ECO:0000313" key="6">
    <source>
        <dbReference type="EnsemblMetazoa" id="GBRI027905-PA"/>
    </source>
</evidence>
<feature type="compositionally biased region" description="Low complexity" evidence="4">
    <location>
        <begin position="192"/>
        <end position="216"/>
    </location>
</feature>
<feature type="compositionally biased region" description="Low complexity" evidence="4">
    <location>
        <begin position="954"/>
        <end position="972"/>
    </location>
</feature>
<feature type="region of interest" description="Disordered" evidence="4">
    <location>
        <begin position="914"/>
        <end position="1006"/>
    </location>
</feature>
<feature type="compositionally biased region" description="Polar residues" evidence="4">
    <location>
        <begin position="138"/>
        <end position="147"/>
    </location>
</feature>
<comment type="similarity">
    <text evidence="2">Belongs to the BCL9 family.</text>
</comment>